<dbReference type="InterPro" id="IPR045885">
    <property type="entry name" value="GalNAc-T"/>
</dbReference>
<comment type="cofactor">
    <cofactor evidence="1">
        <name>Mn(2+)</name>
        <dbReference type="ChEBI" id="CHEBI:29035"/>
    </cofactor>
</comment>
<dbReference type="CDD" id="cd02510">
    <property type="entry name" value="pp-GalNAc-T"/>
    <property type="match status" value="1"/>
</dbReference>
<comment type="caution">
    <text evidence="15">The sequence shown here is derived from an EMBL/GenBank/DDBJ whole genome shotgun (WGS) entry which is preliminary data.</text>
</comment>
<dbReference type="PANTHER" id="PTHR11675">
    <property type="entry name" value="N-ACETYLGALACTOSAMINYLTRANSFERASE"/>
    <property type="match status" value="1"/>
</dbReference>
<dbReference type="InterPro" id="IPR035999">
    <property type="entry name" value="Sec7_dom_sf"/>
</dbReference>
<dbReference type="SUPFAM" id="SSF48425">
    <property type="entry name" value="Sec7 domain"/>
    <property type="match status" value="1"/>
</dbReference>
<evidence type="ECO:0000256" key="6">
    <source>
        <dbReference type="ARBA" id="ARBA00022968"/>
    </source>
</evidence>
<feature type="compositionally biased region" description="Basic and acidic residues" evidence="13">
    <location>
        <begin position="252"/>
        <end position="267"/>
    </location>
</feature>
<dbReference type="InterPro" id="IPR001173">
    <property type="entry name" value="Glyco_trans_2-like"/>
</dbReference>
<evidence type="ECO:0000256" key="7">
    <source>
        <dbReference type="ARBA" id="ARBA00022989"/>
    </source>
</evidence>
<dbReference type="Pfam" id="PF16453">
    <property type="entry name" value="IQ_SEC7_PH"/>
    <property type="match status" value="1"/>
</dbReference>
<keyword evidence="11" id="KW-0464">Manganese</keyword>
<evidence type="ECO:0000256" key="2">
    <source>
        <dbReference type="ARBA" id="ARBA00004606"/>
    </source>
</evidence>
<evidence type="ECO:0000256" key="12">
    <source>
        <dbReference type="ARBA" id="ARBA00037847"/>
    </source>
</evidence>
<dbReference type="InterPro" id="IPR000904">
    <property type="entry name" value="Sec7_dom"/>
</dbReference>
<sequence>MRVQRNKGASSCSHSSTSDYELSLDLKNKQIEMLEHKYGGHLISRRAACTIQTAFRQYQLSKNFEKIRNSLLESRLPRRISLRKIRLQNSEGFSTEKALVEGYNFVGIPLVRSPSLPATISGALTELEDSFTEQVQSLAKSIDDALSTWSLKTMCSLQEGGTYQITETFKTSGPNPGGKEMCAGETAGQDIRDDINQSDALPRSASTLMMAFRDVTVQIDKQNFCMSSSVMESTSVSLSNCLPQDSETICLEEKEVKENTPEDRIPEGEPTEASEEMKEFPDPPPSEEEENNTKEQQLVLQKIENAEPDSTQEVVEAKRTESEIADNSSEQMSSSSTSTSAKSASEVSSKEALQAMILSLPRYHCENPASCKSPTLSTDVMRKRLYRIGLNLFNICVVDEMDFSGMELDEALRKFQAHIRVQGEAQKVERLIEAFSQRYCMCNPDVVQQFHNPDTIFILAFAIILLNTDMYSPNIKPDRKMMLEDFIRNLRGVDDGADIPREMVVGIYERIQQRELRSNEDHVTYVTKVEQSIVGMKSVLSVPHRRLVCCSRLFEVSDINKAQKQAAHQREVFLFNDLLVSGTESKIWQEEMMRNVRKNELLIKQISDVKHLNIPDVMHVKKQSVIEKREVKKEANNEPKVIKKLFPNSRLFKEWGADLSEEEQKKAEDLYQRYGYNAFLSDRLPLNRNIPETRDPRCLKKNYTDDLPTVSVTLIYLDEALSILQRAIRSIIDRTPSHLLKEIILVDDHSINDELHEELDNYVTFIHEQYPGLIKQVKHAEQKGLTQARISGWKVSTGDVIVILDAHIEVHTGWAEPILARIKEDRTVVVTPVFDKVRFDTLDVVRYDPAADAFDWALWCMYEGFQPEWYKLNDQSIPGKSPSIMGILAADRKFLGEIGVLDGGMKVYGGENVELGIRVWLCGGSVEVIPCSKIAHIERAHKPYLPDLSITMKRNALRVAEVWMDEYKTNVNIAWNLPIKDHGVDIGDISERKKIREKLNCKPFKWYLENVYPQLDPWDDILGYGSLKNSIKEDLCVDQGPVPGNVPVMYGCHYFMPQFQQTGRAERSFSGHYGDHVPSNLPPLYEPECVPESPDLQLRNSLWDKVGSKEQNKEVKETPNMKAKKNTKKLFPNSPLFKEWGDELSEEEQREAENLFQQYGYNVFLSDRLPLNRDIPDTRDPRCANKKYPEDLPTLSVVLIYLNEALSILKRAIRSIIDRTPPHLLKEIILVDDYSTNGLAQPVLARIKEDRTVIVSPVFDRVNFDTLKLVKYATAAHAFDWALWCMYESFLPEWYKQNDASLPGKSPSIMGILFADRLFFGEIGALDDGMKIYGGENVELGIRNIARISFLSFLFCFFLASEDIELTMQFHFQFGRIQ</sequence>
<reference evidence="15 16" key="1">
    <citation type="journal article" date="2021" name="Cell">
        <title>Tracing the genetic footprints of vertebrate landing in non-teleost ray-finned fishes.</title>
        <authorList>
            <person name="Bi X."/>
            <person name="Wang K."/>
            <person name="Yang L."/>
            <person name="Pan H."/>
            <person name="Jiang H."/>
            <person name="Wei Q."/>
            <person name="Fang M."/>
            <person name="Yu H."/>
            <person name="Zhu C."/>
            <person name="Cai Y."/>
            <person name="He Y."/>
            <person name="Gan X."/>
            <person name="Zeng H."/>
            <person name="Yu D."/>
            <person name="Zhu Y."/>
            <person name="Jiang H."/>
            <person name="Qiu Q."/>
            <person name="Yang H."/>
            <person name="Zhang Y.E."/>
            <person name="Wang W."/>
            <person name="Zhu M."/>
            <person name="He S."/>
            <person name="Zhang G."/>
        </authorList>
    </citation>
    <scope>NUCLEOTIDE SEQUENCE [LARGE SCALE GENOMIC DNA]</scope>
    <source>
        <strain evidence="15">Bchr_013</strain>
    </source>
</reference>
<dbReference type="Pfam" id="PF01369">
    <property type="entry name" value="Sec7"/>
    <property type="match status" value="1"/>
</dbReference>
<keyword evidence="5" id="KW-0812">Transmembrane</keyword>
<keyword evidence="9" id="KW-0472">Membrane</keyword>
<evidence type="ECO:0000313" key="15">
    <source>
        <dbReference type="EMBL" id="KAG2459889.1"/>
    </source>
</evidence>
<feature type="compositionally biased region" description="Basic and acidic residues" evidence="13">
    <location>
        <begin position="1108"/>
        <end position="1119"/>
    </location>
</feature>
<keyword evidence="10" id="KW-1015">Disulfide bond</keyword>
<feature type="non-terminal residue" evidence="15">
    <location>
        <position position="1"/>
    </location>
</feature>
<organism evidence="15 16">
    <name type="scientific">Polypterus senegalus</name>
    <name type="common">Senegal bichir</name>
    <dbReference type="NCBI Taxonomy" id="55291"/>
    <lineage>
        <taxon>Eukaryota</taxon>
        <taxon>Metazoa</taxon>
        <taxon>Chordata</taxon>
        <taxon>Craniata</taxon>
        <taxon>Vertebrata</taxon>
        <taxon>Euteleostomi</taxon>
        <taxon>Actinopterygii</taxon>
        <taxon>Polypteriformes</taxon>
        <taxon>Polypteridae</taxon>
        <taxon>Polypterus</taxon>
    </lineage>
</organism>
<dbReference type="InterPro" id="IPR023394">
    <property type="entry name" value="Sec7_C_sf"/>
</dbReference>
<evidence type="ECO:0000256" key="13">
    <source>
        <dbReference type="SAM" id="MobiDB-lite"/>
    </source>
</evidence>
<dbReference type="GO" id="GO:0006493">
    <property type="term" value="P:protein O-linked glycosylation"/>
    <property type="evidence" value="ECO:0007669"/>
    <property type="project" value="TreeGrafter"/>
</dbReference>
<dbReference type="CDD" id="cd00171">
    <property type="entry name" value="Sec7"/>
    <property type="match status" value="1"/>
</dbReference>
<dbReference type="PROSITE" id="PS50190">
    <property type="entry name" value="SEC7"/>
    <property type="match status" value="1"/>
</dbReference>
<evidence type="ECO:0000313" key="16">
    <source>
        <dbReference type="Proteomes" id="UP000886611"/>
    </source>
</evidence>
<dbReference type="Pfam" id="PF00535">
    <property type="entry name" value="Glycos_transf_2"/>
    <property type="match status" value="2"/>
</dbReference>
<feature type="region of interest" description="Disordered" evidence="13">
    <location>
        <begin position="1108"/>
        <end position="1127"/>
    </location>
</feature>
<dbReference type="InterPro" id="IPR033742">
    <property type="entry name" value="IQSEC_PH"/>
</dbReference>
<proteinExistence type="inferred from homology"/>
<evidence type="ECO:0000256" key="4">
    <source>
        <dbReference type="ARBA" id="ARBA00022553"/>
    </source>
</evidence>
<dbReference type="GO" id="GO:0005085">
    <property type="term" value="F:guanyl-nucleotide exchange factor activity"/>
    <property type="evidence" value="ECO:0007669"/>
    <property type="project" value="InterPro"/>
</dbReference>
<keyword evidence="8" id="KW-0175">Coiled coil</keyword>
<evidence type="ECO:0000256" key="8">
    <source>
        <dbReference type="ARBA" id="ARBA00023054"/>
    </source>
</evidence>
<evidence type="ECO:0000256" key="10">
    <source>
        <dbReference type="ARBA" id="ARBA00023157"/>
    </source>
</evidence>
<dbReference type="Gene3D" id="1.10.1000.11">
    <property type="entry name" value="Arf Nucleotide-binding Site Opener,domain 2"/>
    <property type="match status" value="1"/>
</dbReference>
<dbReference type="FunFam" id="3.90.550.10:FF:000012">
    <property type="entry name" value="Polypeptide N-acetylgalactosaminyltransferase"/>
    <property type="match status" value="1"/>
</dbReference>
<dbReference type="EMBL" id="JAATIS010005064">
    <property type="protein sequence ID" value="KAG2459889.1"/>
    <property type="molecule type" value="Genomic_DNA"/>
</dbReference>
<dbReference type="PANTHER" id="PTHR11675:SF50">
    <property type="entry name" value="POLYPEPTIDE N-ACETYLGALACTOSAMINYLTRANSFERASE 8-RELATED"/>
    <property type="match status" value="1"/>
</dbReference>
<dbReference type="SMART" id="SM00222">
    <property type="entry name" value="Sec7"/>
    <property type="match status" value="1"/>
</dbReference>
<evidence type="ECO:0000256" key="11">
    <source>
        <dbReference type="ARBA" id="ARBA00023211"/>
    </source>
</evidence>
<evidence type="ECO:0000256" key="9">
    <source>
        <dbReference type="ARBA" id="ARBA00023136"/>
    </source>
</evidence>
<dbReference type="Gene3D" id="3.90.550.10">
    <property type="entry name" value="Spore Coat Polysaccharide Biosynthesis Protein SpsA, Chain A"/>
    <property type="match status" value="3"/>
</dbReference>
<evidence type="ECO:0000259" key="14">
    <source>
        <dbReference type="PROSITE" id="PS50190"/>
    </source>
</evidence>
<comment type="subcellular location">
    <subcellularLocation>
        <location evidence="12">Endomembrane system</location>
        <topology evidence="12">Single-pass membrane protein</topology>
    </subcellularLocation>
    <subcellularLocation>
        <location evidence="2">Membrane</location>
        <topology evidence="2">Single-pass type II membrane protein</topology>
    </subcellularLocation>
</comment>
<comment type="similarity">
    <text evidence="3">Belongs to the glycosyltransferase 2 family. GalNAc-T subfamily.</text>
</comment>
<keyword evidence="4" id="KW-0597">Phosphoprotein</keyword>
<dbReference type="GO" id="GO:0004653">
    <property type="term" value="F:polypeptide N-acetylgalactosaminyltransferase activity"/>
    <property type="evidence" value="ECO:0007669"/>
    <property type="project" value="TreeGrafter"/>
</dbReference>
<keyword evidence="7" id="KW-1133">Transmembrane helix</keyword>
<gene>
    <name evidence="15" type="primary">Iqsec3_0</name>
    <name evidence="15" type="ORF">GTO96_0021176</name>
</gene>
<protein>
    <submittedName>
        <fullName evidence="15">IQEC3 protein</fullName>
    </submittedName>
</protein>
<dbReference type="FunFam" id="1.10.1000.11:FF:000001">
    <property type="entry name" value="IQ motif and SEC7 domain-containing protein 1"/>
    <property type="match status" value="1"/>
</dbReference>
<name>A0A8X7X2S3_POLSE</name>
<evidence type="ECO:0000256" key="1">
    <source>
        <dbReference type="ARBA" id="ARBA00001936"/>
    </source>
</evidence>
<feature type="region of interest" description="Disordered" evidence="13">
    <location>
        <begin position="170"/>
        <end position="196"/>
    </location>
</feature>
<feature type="non-terminal residue" evidence="15">
    <location>
        <position position="1378"/>
    </location>
</feature>
<dbReference type="GO" id="GO:0032012">
    <property type="term" value="P:regulation of ARF protein signal transduction"/>
    <property type="evidence" value="ECO:0007669"/>
    <property type="project" value="InterPro"/>
</dbReference>
<evidence type="ECO:0000256" key="5">
    <source>
        <dbReference type="ARBA" id="ARBA00022692"/>
    </source>
</evidence>
<evidence type="ECO:0000256" key="3">
    <source>
        <dbReference type="ARBA" id="ARBA00005680"/>
    </source>
</evidence>
<keyword evidence="16" id="KW-1185">Reference proteome</keyword>
<feature type="region of interest" description="Disordered" evidence="13">
    <location>
        <begin position="252"/>
        <end position="347"/>
    </location>
</feature>
<dbReference type="GO" id="GO:0016020">
    <property type="term" value="C:membrane"/>
    <property type="evidence" value="ECO:0007669"/>
    <property type="project" value="UniProtKB-SubCell"/>
</dbReference>
<feature type="domain" description="SEC7" evidence="14">
    <location>
        <begin position="397"/>
        <end position="514"/>
    </location>
</feature>
<dbReference type="GO" id="GO:0005794">
    <property type="term" value="C:Golgi apparatus"/>
    <property type="evidence" value="ECO:0007669"/>
    <property type="project" value="TreeGrafter"/>
</dbReference>
<dbReference type="InterPro" id="IPR029044">
    <property type="entry name" value="Nucleotide-diphossugar_trans"/>
</dbReference>
<keyword evidence="6" id="KW-0735">Signal-anchor</keyword>
<accession>A0A8X7X2S3</accession>
<feature type="compositionally biased region" description="Low complexity" evidence="13">
    <location>
        <begin position="328"/>
        <end position="347"/>
    </location>
</feature>
<dbReference type="SUPFAM" id="SSF53448">
    <property type="entry name" value="Nucleotide-diphospho-sugar transferases"/>
    <property type="match status" value="2"/>
</dbReference>
<dbReference type="PROSITE" id="PS50096">
    <property type="entry name" value="IQ"/>
    <property type="match status" value="1"/>
</dbReference>
<dbReference type="Proteomes" id="UP000886611">
    <property type="component" value="Unassembled WGS sequence"/>
</dbReference>